<dbReference type="Proteomes" id="UP000663881">
    <property type="component" value="Unassembled WGS sequence"/>
</dbReference>
<evidence type="ECO:0000313" key="2">
    <source>
        <dbReference type="EMBL" id="CAF3686034.1"/>
    </source>
</evidence>
<sequence length="228" mass="25672">MVSNNEYEIALIENEIDARLCAELLAEEFALHSSLTIFNQSTAQSLLNTWLSPLITDVLDQKLSFLVRHRLTNEIVATIIGMDLFEYSVKHPYDASSSASSNPTADLYDELRDRFVHHDLEQKLKPNMVLYIAVGATQAQHSNKGIAARLRAYLCNYARDTKGFQYAFVQAGSPATRHIYVNKMNGKELTSVDPATWIWKKKGDGLSCPLKHYKGDPAVNILVELQKQ</sequence>
<dbReference type="SUPFAM" id="SSF55729">
    <property type="entry name" value="Acyl-CoA N-acyltransferases (Nat)"/>
    <property type="match status" value="1"/>
</dbReference>
<evidence type="ECO:0000313" key="3">
    <source>
        <dbReference type="Proteomes" id="UP000663891"/>
    </source>
</evidence>
<organism evidence="1 3">
    <name type="scientific">Adineta steineri</name>
    <dbReference type="NCBI Taxonomy" id="433720"/>
    <lineage>
        <taxon>Eukaryota</taxon>
        <taxon>Metazoa</taxon>
        <taxon>Spiralia</taxon>
        <taxon>Gnathifera</taxon>
        <taxon>Rotifera</taxon>
        <taxon>Eurotatoria</taxon>
        <taxon>Bdelloidea</taxon>
        <taxon>Adinetida</taxon>
        <taxon>Adinetidae</taxon>
        <taxon>Adineta</taxon>
    </lineage>
</organism>
<reference evidence="1" key="1">
    <citation type="submission" date="2021-02" db="EMBL/GenBank/DDBJ databases">
        <authorList>
            <person name="Nowell W R."/>
        </authorList>
    </citation>
    <scope>NUCLEOTIDE SEQUENCE</scope>
</reference>
<dbReference type="InterPro" id="IPR016181">
    <property type="entry name" value="Acyl_CoA_acyltransferase"/>
</dbReference>
<dbReference type="Proteomes" id="UP000663891">
    <property type="component" value="Unassembled WGS sequence"/>
</dbReference>
<proteinExistence type="predicted"/>
<dbReference type="AlphaFoldDB" id="A0A814F0D9"/>
<dbReference type="EMBL" id="CAJNON010000107">
    <property type="protein sequence ID" value="CAF0974747.1"/>
    <property type="molecule type" value="Genomic_DNA"/>
</dbReference>
<name>A0A814F0D9_9BILA</name>
<protein>
    <recommendedName>
        <fullName evidence="4">N-acetyltransferase domain-containing protein</fullName>
    </recommendedName>
</protein>
<dbReference type="EMBL" id="CAJOAY010000531">
    <property type="protein sequence ID" value="CAF3686034.1"/>
    <property type="molecule type" value="Genomic_DNA"/>
</dbReference>
<evidence type="ECO:0008006" key="4">
    <source>
        <dbReference type="Google" id="ProtNLM"/>
    </source>
</evidence>
<gene>
    <name evidence="2" type="ORF">OKA104_LOCUS11463</name>
    <name evidence="1" type="ORF">VCS650_LOCUS13332</name>
</gene>
<dbReference type="OrthoDB" id="9977091at2759"/>
<dbReference type="Gene3D" id="3.40.630.30">
    <property type="match status" value="1"/>
</dbReference>
<comment type="caution">
    <text evidence="1">The sequence shown here is derived from an EMBL/GenBank/DDBJ whole genome shotgun (WGS) entry which is preliminary data.</text>
</comment>
<evidence type="ECO:0000313" key="1">
    <source>
        <dbReference type="EMBL" id="CAF0974747.1"/>
    </source>
</evidence>
<accession>A0A814F0D9</accession>